<dbReference type="KEGG" id="tig:THII_2903"/>
<dbReference type="Proteomes" id="UP000031623">
    <property type="component" value="Chromosome"/>
</dbReference>
<reference evidence="2 3" key="1">
    <citation type="journal article" date="2014" name="ISME J.">
        <title>Ecophysiology of Thioploca ingrica as revealed by the complete genome sequence supplemented with proteomic evidence.</title>
        <authorList>
            <person name="Kojima H."/>
            <person name="Ogura Y."/>
            <person name="Yamamoto N."/>
            <person name="Togashi T."/>
            <person name="Mori H."/>
            <person name="Watanabe T."/>
            <person name="Nemoto F."/>
            <person name="Kurokawa K."/>
            <person name="Hayashi T."/>
            <person name="Fukui M."/>
        </authorList>
    </citation>
    <scope>NUCLEOTIDE SEQUENCE [LARGE SCALE GENOMIC DNA]</scope>
</reference>
<dbReference type="AlphaFoldDB" id="A0A090ANZ5"/>
<evidence type="ECO:0000313" key="3">
    <source>
        <dbReference type="Proteomes" id="UP000031623"/>
    </source>
</evidence>
<dbReference type="HOGENOM" id="CLU_764911_0_0_6"/>
<gene>
    <name evidence="2" type="ORF">THII_2903</name>
</gene>
<organism evidence="2 3">
    <name type="scientific">Thioploca ingrica</name>
    <dbReference type="NCBI Taxonomy" id="40754"/>
    <lineage>
        <taxon>Bacteria</taxon>
        <taxon>Pseudomonadati</taxon>
        <taxon>Pseudomonadota</taxon>
        <taxon>Gammaproteobacteria</taxon>
        <taxon>Thiotrichales</taxon>
        <taxon>Thiotrichaceae</taxon>
        <taxon>Thioploca</taxon>
    </lineage>
</organism>
<feature type="chain" id="PRO_5001852918" evidence="1">
    <location>
        <begin position="27"/>
        <end position="362"/>
    </location>
</feature>
<accession>A0A090ANZ5</accession>
<protein>
    <submittedName>
        <fullName evidence="2">Uncharacterized protein</fullName>
    </submittedName>
</protein>
<sequence>MWTKLLRRRLALASAMIILLPLATTADDLARDKLIQLIKENTQYEGSQLTAKEIEKLADEIIRNPPPDDYPTEQFCWAARVESYNPGNPKPWPQFSVPEQILNQPDSMGINHTKSVSLGNTLSSNGPYGEITIRFQFDQFFAQPGINLYFFEVGTDNEAVYLQVRRQDTGTYYPSDPGLLVTGGFPDVFPTKVSLDQFGVPANVPLDAVRIRDAVGGNVGAAAAGADVDAIGIDCRADSTAFPPPSSPLPEPPSLPLPVEILSIETNLIEEGVAILWKTGVMNNVAKLHLMRVPIKMNGQLDKEKAILISEKNPYPTQIYGALDKLPPPGQYAYVVKEITDTGGQIWHDNDNRGEIAIIEIQ</sequence>
<keyword evidence="1" id="KW-0732">Signal</keyword>
<evidence type="ECO:0000313" key="2">
    <source>
        <dbReference type="EMBL" id="BAP57200.1"/>
    </source>
</evidence>
<feature type="signal peptide" evidence="1">
    <location>
        <begin position="1"/>
        <end position="26"/>
    </location>
</feature>
<keyword evidence="3" id="KW-1185">Reference proteome</keyword>
<evidence type="ECO:0000256" key="1">
    <source>
        <dbReference type="SAM" id="SignalP"/>
    </source>
</evidence>
<name>A0A090ANZ5_9GAMM</name>
<proteinExistence type="predicted"/>
<dbReference type="EMBL" id="AP014633">
    <property type="protein sequence ID" value="BAP57200.1"/>
    <property type="molecule type" value="Genomic_DNA"/>
</dbReference>